<organism evidence="1">
    <name type="scientific">bioreactor metagenome</name>
    <dbReference type="NCBI Taxonomy" id="1076179"/>
    <lineage>
        <taxon>unclassified sequences</taxon>
        <taxon>metagenomes</taxon>
        <taxon>ecological metagenomes</taxon>
    </lineage>
</organism>
<dbReference type="EMBL" id="VSSQ01062516">
    <property type="protein sequence ID" value="MPN15679.1"/>
    <property type="molecule type" value="Genomic_DNA"/>
</dbReference>
<dbReference type="AlphaFoldDB" id="A0A645FQL6"/>
<accession>A0A645FQL6</accession>
<sequence length="101" mass="10517">MAVELIAAALGNLPHLLCLTESQLRLFDHLAADQAGADEALAALEKLHAKLILEAGNGHAQGRLADGTTFCRPTEISILGQGHDVAQFGQCHAILPKSGLG</sequence>
<proteinExistence type="predicted"/>
<name>A0A645FQL6_9ZZZZ</name>
<protein>
    <submittedName>
        <fullName evidence="1">Uncharacterized protein</fullName>
    </submittedName>
</protein>
<evidence type="ECO:0000313" key="1">
    <source>
        <dbReference type="EMBL" id="MPN15679.1"/>
    </source>
</evidence>
<reference evidence="1" key="1">
    <citation type="submission" date="2019-08" db="EMBL/GenBank/DDBJ databases">
        <authorList>
            <person name="Kucharzyk K."/>
            <person name="Murdoch R.W."/>
            <person name="Higgins S."/>
            <person name="Loffler F."/>
        </authorList>
    </citation>
    <scope>NUCLEOTIDE SEQUENCE</scope>
</reference>
<gene>
    <name evidence="1" type="ORF">SDC9_163013</name>
</gene>
<comment type="caution">
    <text evidence="1">The sequence shown here is derived from an EMBL/GenBank/DDBJ whole genome shotgun (WGS) entry which is preliminary data.</text>
</comment>